<evidence type="ECO:0000313" key="1">
    <source>
        <dbReference type="EMBL" id="KAK6172206.1"/>
    </source>
</evidence>
<gene>
    <name evidence="1" type="ORF">SNE40_015921</name>
</gene>
<name>A0AAN8J9W2_PATCE</name>
<dbReference type="Proteomes" id="UP001347796">
    <property type="component" value="Unassembled WGS sequence"/>
</dbReference>
<dbReference type="AlphaFoldDB" id="A0AAN8J9W2"/>
<accession>A0AAN8J9W2</accession>
<dbReference type="PROSITE" id="PS00615">
    <property type="entry name" value="C_TYPE_LECTIN_1"/>
    <property type="match status" value="1"/>
</dbReference>
<evidence type="ECO:0000313" key="2">
    <source>
        <dbReference type="Proteomes" id="UP001347796"/>
    </source>
</evidence>
<proteinExistence type="predicted"/>
<dbReference type="InterPro" id="IPR018378">
    <property type="entry name" value="C-type_lectin_CS"/>
</dbReference>
<reference evidence="1 2" key="1">
    <citation type="submission" date="2024-01" db="EMBL/GenBank/DDBJ databases">
        <title>The genome of the rayed Mediterranean limpet Patella caerulea (Linnaeus, 1758).</title>
        <authorList>
            <person name="Anh-Thu Weber A."/>
            <person name="Halstead-Nussloch G."/>
        </authorList>
    </citation>
    <scope>NUCLEOTIDE SEQUENCE [LARGE SCALE GENOMIC DNA]</scope>
    <source>
        <strain evidence="1">AATW-2023a</strain>
        <tissue evidence="1">Whole specimen</tissue>
    </source>
</reference>
<dbReference type="EMBL" id="JAZGQO010000011">
    <property type="protein sequence ID" value="KAK6172206.1"/>
    <property type="molecule type" value="Genomic_DNA"/>
</dbReference>
<comment type="caution">
    <text evidence="1">The sequence shown here is derived from an EMBL/GenBank/DDBJ whole genome shotgun (WGS) entry which is preliminary data.</text>
</comment>
<protein>
    <recommendedName>
        <fullName evidence="3">Apple domain-containing protein</fullName>
    </recommendedName>
</protein>
<sequence length="127" mass="14717">MRTVDWAGVEMTIEDKDKCVVYYDGVWKNDDCTSENDVICTEAFVTSEPVKKLGNYYYLIKNKAVSATPLTVSTFKRGLLCAMECSKSQQCHMYSYDGYNCVTYSQYVIFINNNNPKLKLRRRREVT</sequence>
<organism evidence="1 2">
    <name type="scientific">Patella caerulea</name>
    <name type="common">Rayed Mediterranean limpet</name>
    <dbReference type="NCBI Taxonomy" id="87958"/>
    <lineage>
        <taxon>Eukaryota</taxon>
        <taxon>Metazoa</taxon>
        <taxon>Spiralia</taxon>
        <taxon>Lophotrochozoa</taxon>
        <taxon>Mollusca</taxon>
        <taxon>Gastropoda</taxon>
        <taxon>Patellogastropoda</taxon>
        <taxon>Patelloidea</taxon>
        <taxon>Patellidae</taxon>
        <taxon>Patella</taxon>
    </lineage>
</organism>
<keyword evidence="2" id="KW-1185">Reference proteome</keyword>
<evidence type="ECO:0008006" key="3">
    <source>
        <dbReference type="Google" id="ProtNLM"/>
    </source>
</evidence>